<reference evidence="1 2" key="1">
    <citation type="submission" date="2020-12" db="EMBL/GenBank/DDBJ databases">
        <title>Comparative genomic insights into the epidemiology and virulence of plant pathogenic Pseudomonads from Turkey.</title>
        <authorList>
            <person name="Dillon M."/>
            <person name="Ruiz-Bedoya T."/>
            <person name="Bendalovic-Torma C."/>
            <person name="Guttman K.M."/>
            <person name="Kwak H."/>
            <person name="Middleton M.A."/>
            <person name="Wang P.W."/>
            <person name="Horuz S."/>
            <person name="Aysan Y."/>
            <person name="Guttman D.S."/>
        </authorList>
    </citation>
    <scope>NUCLEOTIDE SEQUENCE [LARGE SCALE GENOMIC DNA]</scope>
    <source>
        <strain evidence="1 2">S5_IA_2b</strain>
    </source>
</reference>
<proteinExistence type="predicted"/>
<dbReference type="Proteomes" id="UP000648914">
    <property type="component" value="Unassembled WGS sequence"/>
</dbReference>
<sequence length="118" mass="13423">FMSIINLKFTFNTSEALELFYEDLGNVVKLVTFSGRTVDYSIWREVEHGPNGQYLVMKGRFVDLKEAQKVTILNLSGFELNIRGAETKVLGRDEAMDLTFSPPGAQYHIEATSENKRE</sequence>
<organism evidence="1 2">
    <name type="scientific">Pseudomonas synxantha</name>
    <dbReference type="NCBI Taxonomy" id="47883"/>
    <lineage>
        <taxon>Bacteria</taxon>
        <taxon>Pseudomonadati</taxon>
        <taxon>Pseudomonadota</taxon>
        <taxon>Gammaproteobacteria</taxon>
        <taxon>Pseudomonadales</taxon>
        <taxon>Pseudomonadaceae</taxon>
        <taxon>Pseudomonas</taxon>
    </lineage>
</organism>
<protein>
    <submittedName>
        <fullName evidence="1">Uncharacterized protein</fullName>
    </submittedName>
</protein>
<keyword evidence="2" id="KW-1185">Reference proteome</keyword>
<evidence type="ECO:0000313" key="2">
    <source>
        <dbReference type="Proteomes" id="UP000648914"/>
    </source>
</evidence>
<name>A0ABS0USG5_9PSED</name>
<accession>A0ABS0USG5</accession>
<evidence type="ECO:0000313" key="1">
    <source>
        <dbReference type="EMBL" id="MBI6567212.1"/>
    </source>
</evidence>
<gene>
    <name evidence="1" type="ORF">YA0852_24320</name>
</gene>
<dbReference type="RefSeq" id="WP_198731171.1">
    <property type="nucleotide sequence ID" value="NZ_JAEILG010000066.1"/>
</dbReference>
<feature type="non-terminal residue" evidence="1">
    <location>
        <position position="1"/>
    </location>
</feature>
<comment type="caution">
    <text evidence="1">The sequence shown here is derived from an EMBL/GenBank/DDBJ whole genome shotgun (WGS) entry which is preliminary data.</text>
</comment>
<dbReference type="EMBL" id="JAEILG010000066">
    <property type="protein sequence ID" value="MBI6567212.1"/>
    <property type="molecule type" value="Genomic_DNA"/>
</dbReference>